<evidence type="ECO:0000256" key="1">
    <source>
        <dbReference type="ARBA" id="ARBA00000380"/>
    </source>
</evidence>
<comment type="catalytic activity">
    <reaction evidence="1 6 10">
        <text>(2R)-2-phosphoglycerate = (2R)-3-phosphoglycerate</text>
        <dbReference type="Rhea" id="RHEA:15901"/>
        <dbReference type="ChEBI" id="CHEBI:58272"/>
        <dbReference type="ChEBI" id="CHEBI:58289"/>
        <dbReference type="EC" id="5.4.2.11"/>
    </reaction>
</comment>
<organism evidence="11 12">
    <name type="scientific">Buchnera aphidicola subsp. Uroleucon sonchi</name>
    <dbReference type="NCBI Taxonomy" id="118118"/>
    <lineage>
        <taxon>Bacteria</taxon>
        <taxon>Pseudomonadati</taxon>
        <taxon>Pseudomonadota</taxon>
        <taxon>Gammaproteobacteria</taxon>
        <taxon>Enterobacterales</taxon>
        <taxon>Erwiniaceae</taxon>
        <taxon>Buchnera</taxon>
    </lineage>
</organism>
<evidence type="ECO:0000256" key="2">
    <source>
        <dbReference type="ARBA" id="ARBA00006717"/>
    </source>
</evidence>
<evidence type="ECO:0000256" key="3">
    <source>
        <dbReference type="ARBA" id="ARBA00022432"/>
    </source>
</evidence>
<dbReference type="Proteomes" id="UP000502958">
    <property type="component" value="Chromosome"/>
</dbReference>
<feature type="binding site" evidence="6 8">
    <location>
        <begin position="23"/>
        <end position="24"/>
    </location>
    <ligand>
        <name>substrate</name>
    </ligand>
</feature>
<dbReference type="GO" id="GO:0006096">
    <property type="term" value="P:glycolytic process"/>
    <property type="evidence" value="ECO:0007669"/>
    <property type="project" value="UniProtKB-UniRule"/>
</dbReference>
<evidence type="ECO:0000256" key="7">
    <source>
        <dbReference type="PIRSR" id="PIRSR613078-1"/>
    </source>
</evidence>
<dbReference type="EMBL" id="CP047588">
    <property type="protein sequence ID" value="QIE02018.1"/>
    <property type="molecule type" value="Genomic_DNA"/>
</dbReference>
<evidence type="ECO:0000256" key="10">
    <source>
        <dbReference type="RuleBase" id="RU004512"/>
    </source>
</evidence>
<keyword evidence="5 6" id="KW-0413">Isomerase</keyword>
<comment type="function">
    <text evidence="6 10">Catalyzes the interconversion of 2-phosphoglycerate and 3-phosphoglycerate.</text>
</comment>
<dbReference type="PANTHER" id="PTHR11931">
    <property type="entry name" value="PHOSPHOGLYCERATE MUTASE"/>
    <property type="match status" value="1"/>
</dbReference>
<dbReference type="CDD" id="cd07067">
    <property type="entry name" value="HP_PGM_like"/>
    <property type="match status" value="1"/>
</dbReference>
<dbReference type="FunFam" id="3.40.50.1240:FF:000003">
    <property type="entry name" value="2,3-bisphosphoglycerate-dependent phosphoglycerate mutase"/>
    <property type="match status" value="1"/>
</dbReference>
<feature type="active site" description="Proton donor/acceptor" evidence="6 7">
    <location>
        <position position="89"/>
    </location>
</feature>
<dbReference type="SMART" id="SM00855">
    <property type="entry name" value="PGAM"/>
    <property type="match status" value="1"/>
</dbReference>
<dbReference type="GO" id="GO:0006094">
    <property type="term" value="P:gluconeogenesis"/>
    <property type="evidence" value="ECO:0007669"/>
    <property type="project" value="UniProtKB-UniRule"/>
</dbReference>
<dbReference type="UniPathway" id="UPA00109">
    <property type="reaction ID" value="UER00186"/>
</dbReference>
<dbReference type="PROSITE" id="PS00175">
    <property type="entry name" value="PG_MUTASE"/>
    <property type="match status" value="1"/>
</dbReference>
<evidence type="ECO:0000256" key="6">
    <source>
        <dbReference type="HAMAP-Rule" id="MF_01039"/>
    </source>
</evidence>
<evidence type="ECO:0000256" key="8">
    <source>
        <dbReference type="PIRSR" id="PIRSR613078-2"/>
    </source>
</evidence>
<dbReference type="HAMAP" id="MF_01039">
    <property type="entry name" value="PGAM_GpmA"/>
    <property type="match status" value="1"/>
</dbReference>
<dbReference type="PIRSF" id="PIRSF000709">
    <property type="entry name" value="6PFK_2-Ptase"/>
    <property type="match status" value="1"/>
</dbReference>
<evidence type="ECO:0000256" key="5">
    <source>
        <dbReference type="ARBA" id="ARBA00023235"/>
    </source>
</evidence>
<dbReference type="NCBIfam" id="TIGR01258">
    <property type="entry name" value="pgm_1"/>
    <property type="match status" value="1"/>
</dbReference>
<feature type="binding site" evidence="6 8">
    <location>
        <begin position="89"/>
        <end position="92"/>
    </location>
    <ligand>
        <name>substrate</name>
    </ligand>
</feature>
<accession>A0A6C1FAV3</accession>
<dbReference type="RefSeq" id="WP_163119271.1">
    <property type="nucleotide sequence ID" value="NZ_CP047588.1"/>
</dbReference>
<comment type="pathway">
    <text evidence="6 10">Carbohydrate degradation; glycolysis; pyruvate from D-glyceraldehyde 3-phosphate: step 3/5.</text>
</comment>
<dbReference type="SUPFAM" id="SSF53254">
    <property type="entry name" value="Phosphoglycerate mutase-like"/>
    <property type="match status" value="1"/>
</dbReference>
<dbReference type="InterPro" id="IPR029033">
    <property type="entry name" value="His_PPase_superfam"/>
</dbReference>
<dbReference type="InterPro" id="IPR005952">
    <property type="entry name" value="Phosphogly_mut1"/>
</dbReference>
<comment type="subunit">
    <text evidence="6">Homodimer.</text>
</comment>
<gene>
    <name evidence="6 11" type="primary">gpmA</name>
    <name evidence="11" type="ORF">GUU85_01420</name>
</gene>
<keyword evidence="3 6" id="KW-0312">Gluconeogenesis</keyword>
<feature type="binding site" evidence="6 8">
    <location>
        <begin position="185"/>
        <end position="186"/>
    </location>
    <ligand>
        <name>substrate</name>
    </ligand>
</feature>
<protein>
    <recommendedName>
        <fullName evidence="6 10">2,3-bisphosphoglycerate-dependent phosphoglycerate mutase</fullName>
        <shortName evidence="6">BPG-dependent PGAM</shortName>
        <shortName evidence="6">PGAM</shortName>
        <shortName evidence="6">Phosphoglyceromutase</shortName>
        <shortName evidence="6">dPGM</shortName>
        <ecNumber evidence="6 10">5.4.2.11</ecNumber>
    </recommendedName>
</protein>
<comment type="similarity">
    <text evidence="2 6">Belongs to the phosphoglycerate mutase family. BPG-dependent PGAM subfamily.</text>
</comment>
<feature type="active site" description="Tele-phosphohistidine intermediate" evidence="6 7">
    <location>
        <position position="11"/>
    </location>
</feature>
<evidence type="ECO:0000256" key="9">
    <source>
        <dbReference type="PIRSR" id="PIRSR613078-3"/>
    </source>
</evidence>
<feature type="binding site" evidence="6 8">
    <location>
        <position position="62"/>
    </location>
    <ligand>
        <name>substrate</name>
    </ligand>
</feature>
<dbReference type="AlphaFoldDB" id="A0A6C1FAV3"/>
<feature type="binding site" evidence="6 8">
    <location>
        <position position="100"/>
    </location>
    <ligand>
        <name>substrate</name>
    </ligand>
</feature>
<evidence type="ECO:0000313" key="12">
    <source>
        <dbReference type="Proteomes" id="UP000502958"/>
    </source>
</evidence>
<name>A0A6C1FAV3_BUCUN</name>
<evidence type="ECO:0000256" key="4">
    <source>
        <dbReference type="ARBA" id="ARBA00023152"/>
    </source>
</evidence>
<reference evidence="11 12" key="1">
    <citation type="submission" date="2020-01" db="EMBL/GenBank/DDBJ databases">
        <title>Complete genome of Buchnera aphidicola isolated from Chaitophorus populeti.</title>
        <authorList>
            <person name="Park J."/>
            <person name="Xi H."/>
        </authorList>
    </citation>
    <scope>NUCLEOTIDE SEQUENCE [LARGE SCALE GENOMIC DNA]</scope>
    <source>
        <strain evidence="11 12">UsonBac</strain>
    </source>
</reference>
<dbReference type="Gene3D" id="3.40.50.1240">
    <property type="entry name" value="Phosphoglycerate mutase-like"/>
    <property type="match status" value="1"/>
</dbReference>
<dbReference type="InterPro" id="IPR013078">
    <property type="entry name" value="His_Pase_superF_clade-1"/>
</dbReference>
<dbReference type="EC" id="5.4.2.11" evidence="6 10"/>
<sequence>MQKNKIVLIRHGQSIWNELNKFTGWHDIELSEKGKNEAKNAAMLLKQNKFSFDYAYTSVLKRAIYTLRYILDILNEHWIIVKKSWHLNERHYGALEGLNKDEIIQKYGEKQVMLWRRSFNVIPPQINMQDERFPGHDLRYSHLNISDIPLGESLEMTSKRVIPYWNKVIYPQLKNNKKILIVAHGNSLRALMQHLNQIDNQDIIKLNIPTAAPIILEFDQKNSFIQWYYLK</sequence>
<keyword evidence="4 6" id="KW-0324">Glycolysis</keyword>
<dbReference type="GO" id="GO:0004619">
    <property type="term" value="F:phosphoglycerate mutase activity"/>
    <property type="evidence" value="ECO:0007669"/>
    <property type="project" value="UniProtKB-UniRule"/>
</dbReference>
<feature type="binding site" evidence="6 8">
    <location>
        <begin position="10"/>
        <end position="17"/>
    </location>
    <ligand>
        <name>substrate</name>
    </ligand>
</feature>
<dbReference type="InterPro" id="IPR001345">
    <property type="entry name" value="PG/BPGM_mutase_AS"/>
</dbReference>
<evidence type="ECO:0000313" key="11">
    <source>
        <dbReference type="EMBL" id="QIE02018.1"/>
    </source>
</evidence>
<feature type="binding site" evidence="6 8">
    <location>
        <begin position="116"/>
        <end position="117"/>
    </location>
    <ligand>
        <name>substrate</name>
    </ligand>
</feature>
<feature type="site" description="Transition state stabilizer" evidence="6 9">
    <location>
        <position position="184"/>
    </location>
</feature>
<dbReference type="NCBIfam" id="NF010713">
    <property type="entry name" value="PRK14115.1"/>
    <property type="match status" value="1"/>
</dbReference>
<proteinExistence type="inferred from homology"/>
<dbReference type="Pfam" id="PF00300">
    <property type="entry name" value="His_Phos_1"/>
    <property type="match status" value="2"/>
</dbReference>